<name>A0ABT6I9R3_9GAMM</name>
<dbReference type="InterPro" id="IPR051531">
    <property type="entry name" value="N-acetyltransferase"/>
</dbReference>
<dbReference type="SUPFAM" id="SSF55729">
    <property type="entry name" value="Acyl-CoA N-acyltransferases (Nat)"/>
    <property type="match status" value="1"/>
</dbReference>
<dbReference type="EMBL" id="PGFS01000001">
    <property type="protein sequence ID" value="MDH4574432.1"/>
    <property type="molecule type" value="Genomic_DNA"/>
</dbReference>
<evidence type="ECO:0000313" key="2">
    <source>
        <dbReference type="EMBL" id="MDH4574432.1"/>
    </source>
</evidence>
<organism evidence="2 3">
    <name type="scientific">Salinicola acroporae</name>
    <dbReference type="NCBI Taxonomy" id="1541440"/>
    <lineage>
        <taxon>Bacteria</taxon>
        <taxon>Pseudomonadati</taxon>
        <taxon>Pseudomonadota</taxon>
        <taxon>Gammaproteobacteria</taxon>
        <taxon>Oceanospirillales</taxon>
        <taxon>Halomonadaceae</taxon>
        <taxon>Salinicola</taxon>
    </lineage>
</organism>
<dbReference type="PANTHER" id="PTHR43792">
    <property type="entry name" value="GNAT FAMILY, PUTATIVE (AFU_ORTHOLOGUE AFUA_3G00765)-RELATED-RELATED"/>
    <property type="match status" value="1"/>
</dbReference>
<proteinExistence type="predicted"/>
<reference evidence="2" key="2">
    <citation type="submission" date="2017-11" db="EMBL/GenBank/DDBJ databases">
        <authorList>
            <person name="Das S.K."/>
        </authorList>
    </citation>
    <scope>NUCLEOTIDE SEQUENCE</scope>
    <source>
        <strain evidence="2">S4-41</strain>
    </source>
</reference>
<dbReference type="InterPro" id="IPR000182">
    <property type="entry name" value="GNAT_dom"/>
</dbReference>
<dbReference type="RefSeq" id="WP_110714940.1">
    <property type="nucleotide sequence ID" value="NZ_PGFS01000001.1"/>
</dbReference>
<evidence type="ECO:0000259" key="1">
    <source>
        <dbReference type="PROSITE" id="PS51186"/>
    </source>
</evidence>
<accession>A0ABT6I9R3</accession>
<comment type="caution">
    <text evidence="2">The sequence shown here is derived from an EMBL/GenBank/DDBJ whole genome shotgun (WGS) entry which is preliminary data.</text>
</comment>
<dbReference type="Pfam" id="PF13302">
    <property type="entry name" value="Acetyltransf_3"/>
    <property type="match status" value="1"/>
</dbReference>
<evidence type="ECO:0000313" key="3">
    <source>
        <dbReference type="Proteomes" id="UP001162135"/>
    </source>
</evidence>
<gene>
    <name evidence="2" type="ORF">CUR86_19760</name>
</gene>
<dbReference type="Proteomes" id="UP001162135">
    <property type="component" value="Unassembled WGS sequence"/>
</dbReference>
<sequence length="173" mass="19132">MTRHETDRLILRKPDSADGPRLFAIYGDPETHRFNPAGPHTDATVSMAVLSGWLDHWQRHGFGIWAIEEKANPGGVIGFGGLGWTKEAGWGWILNLGYRFCHAAWGKGYATEMGQGAIDYAAERLAADRVHGLVRPQHAKSVRVLHKLGFRDVGTLEDTPGEPASLVLERLLR</sequence>
<protein>
    <submittedName>
        <fullName evidence="2">GNAT family N-acetyltransferase</fullName>
    </submittedName>
</protein>
<keyword evidence="3" id="KW-1185">Reference proteome</keyword>
<dbReference type="PANTHER" id="PTHR43792:SF1">
    <property type="entry name" value="N-ACETYLTRANSFERASE DOMAIN-CONTAINING PROTEIN"/>
    <property type="match status" value="1"/>
</dbReference>
<reference evidence="2" key="1">
    <citation type="journal article" date="2015" name="Antonie Van Leeuwenhoek">
        <title>Comparative 16S rRNA signatures and multilocus sequence analysis for the genus Salinicola and description of Salinicola acroporae sp. nov., isolated from coral Acropora digitifera.</title>
        <authorList>
            <person name="Lepcha R.T."/>
            <person name="Poddar A."/>
            <person name="Schumann P."/>
            <person name="Das S.K."/>
        </authorList>
    </citation>
    <scope>NUCLEOTIDE SEQUENCE</scope>
    <source>
        <strain evidence="2">S4-41</strain>
    </source>
</reference>
<dbReference type="PROSITE" id="PS51186">
    <property type="entry name" value="GNAT"/>
    <property type="match status" value="1"/>
</dbReference>
<dbReference type="Gene3D" id="3.40.630.30">
    <property type="match status" value="1"/>
</dbReference>
<dbReference type="InterPro" id="IPR016181">
    <property type="entry name" value="Acyl_CoA_acyltransferase"/>
</dbReference>
<feature type="domain" description="N-acetyltransferase" evidence="1">
    <location>
        <begin position="9"/>
        <end position="173"/>
    </location>
</feature>